<accession>A0A2A6D1Y4</accession>
<reference evidence="5" key="1">
    <citation type="journal article" date="2008" name="Nat. Genet.">
        <title>The Pristionchus pacificus genome provides a unique perspective on nematode lifestyle and parasitism.</title>
        <authorList>
            <person name="Dieterich C."/>
            <person name="Clifton S.W."/>
            <person name="Schuster L.N."/>
            <person name="Chinwalla A."/>
            <person name="Delehaunty K."/>
            <person name="Dinkelacker I."/>
            <person name="Fulton L."/>
            <person name="Fulton R."/>
            <person name="Godfrey J."/>
            <person name="Minx P."/>
            <person name="Mitreva M."/>
            <person name="Roeseler W."/>
            <person name="Tian H."/>
            <person name="Witte H."/>
            <person name="Yang S.P."/>
            <person name="Wilson R.K."/>
            <person name="Sommer R.J."/>
        </authorList>
    </citation>
    <scope>NUCLEOTIDE SEQUENCE [LARGE SCALE GENOMIC DNA]</scope>
    <source>
        <strain evidence="5">PS312</strain>
    </source>
</reference>
<keyword evidence="2" id="KW-0804">Transcription</keyword>
<dbReference type="GO" id="GO:0005634">
    <property type="term" value="C:nucleus"/>
    <property type="evidence" value="ECO:0000318"/>
    <property type="project" value="GO_Central"/>
</dbReference>
<reference evidence="4" key="2">
    <citation type="submission" date="2022-06" db="UniProtKB">
        <authorList>
            <consortium name="EnsemblMetazoa"/>
        </authorList>
    </citation>
    <scope>IDENTIFICATION</scope>
    <source>
        <strain evidence="4">PS312</strain>
    </source>
</reference>
<gene>
    <name evidence="4" type="primary">WBGene00280856</name>
</gene>
<evidence type="ECO:0000256" key="3">
    <source>
        <dbReference type="ARBA" id="ARBA00023170"/>
    </source>
</evidence>
<proteinExistence type="predicted"/>
<keyword evidence="1" id="KW-0805">Transcription regulation</keyword>
<evidence type="ECO:0000313" key="5">
    <source>
        <dbReference type="Proteomes" id="UP000005239"/>
    </source>
</evidence>
<keyword evidence="3" id="KW-0675">Receptor</keyword>
<dbReference type="GO" id="GO:0003700">
    <property type="term" value="F:DNA-binding transcription factor activity"/>
    <property type="evidence" value="ECO:0000318"/>
    <property type="project" value="GO_Central"/>
</dbReference>
<dbReference type="Proteomes" id="UP000005239">
    <property type="component" value="Unassembled WGS sequence"/>
</dbReference>
<organism evidence="4 5">
    <name type="scientific">Pristionchus pacificus</name>
    <name type="common">Parasitic nematode worm</name>
    <dbReference type="NCBI Taxonomy" id="54126"/>
    <lineage>
        <taxon>Eukaryota</taxon>
        <taxon>Metazoa</taxon>
        <taxon>Ecdysozoa</taxon>
        <taxon>Nematoda</taxon>
        <taxon>Chromadorea</taxon>
        <taxon>Rhabditida</taxon>
        <taxon>Rhabditina</taxon>
        <taxon>Diplogasteromorpha</taxon>
        <taxon>Diplogasteroidea</taxon>
        <taxon>Neodiplogasteridae</taxon>
        <taxon>Pristionchus</taxon>
    </lineage>
</organism>
<name>A0A2A6D1Y4_PRIPA</name>
<dbReference type="PANTHER" id="PTHR46011:SF6">
    <property type="entry name" value="HIGH ZINC ACTIVATED NUCLEAR RECEPTOR PROTEIN"/>
    <property type="match status" value="1"/>
</dbReference>
<evidence type="ECO:0000256" key="2">
    <source>
        <dbReference type="ARBA" id="ARBA00023163"/>
    </source>
</evidence>
<protein>
    <submittedName>
        <fullName evidence="4">Uncharacterized protein</fullName>
    </submittedName>
</protein>
<dbReference type="InterPro" id="IPR035500">
    <property type="entry name" value="NHR-like_dom_sf"/>
</dbReference>
<evidence type="ECO:0000313" key="4">
    <source>
        <dbReference type="EnsemblMetazoa" id="PPA42487.1"/>
    </source>
</evidence>
<dbReference type="AlphaFoldDB" id="A0A2A6D1Y4"/>
<dbReference type="OrthoDB" id="10018779at2759"/>
<dbReference type="EnsemblMetazoa" id="PPA42487.1">
    <property type="protein sequence ID" value="PPA42487.1"/>
    <property type="gene ID" value="WBGene00280856"/>
</dbReference>
<dbReference type="SUPFAM" id="SSF48508">
    <property type="entry name" value="Nuclear receptor ligand-binding domain"/>
    <property type="match status" value="1"/>
</dbReference>
<accession>A0A8R1V2B1</accession>
<evidence type="ECO:0000256" key="1">
    <source>
        <dbReference type="ARBA" id="ARBA00023015"/>
    </source>
</evidence>
<dbReference type="PANTHER" id="PTHR46011">
    <property type="entry name" value="NUCLEAR HORMONE RECEPTOR FAMILY MEMBER NHR-86-RELATED"/>
    <property type="match status" value="1"/>
</dbReference>
<sequence length="230" mass="26231">MFVRKEEDTIMDVICNVNEATICAETVVAINKEIAESESSSISGNTSNNDIIDGPSATFIDHNSYFDCYDSHTDTPLLDRMKRAYSTLCLVRKSCEINGLKQHEMHAQLRNETMTLRPARYSDIAPYSKILFVGIMDFAKSAFDDFIQIPSENRHALVQRNFQLMQSLDGSYRALHNFPEDDTIMTSYSTYLKSESLEEFFSGCPMEFKSGDIFEHGKYERRNVGSCTKE</sequence>
<keyword evidence="5" id="KW-1185">Reference proteome</keyword>